<evidence type="ECO:0000256" key="2">
    <source>
        <dbReference type="ARBA" id="ARBA00023295"/>
    </source>
</evidence>
<dbReference type="Gene3D" id="3.30.2080.10">
    <property type="entry name" value="GH92 mannosidase domain"/>
    <property type="match status" value="1"/>
</dbReference>
<dbReference type="InterPro" id="IPR008979">
    <property type="entry name" value="Galactose-bd-like_sf"/>
</dbReference>
<keyword evidence="5" id="KW-0472">Membrane</keyword>
<dbReference type="Pfam" id="PF00041">
    <property type="entry name" value="fn3"/>
    <property type="match status" value="1"/>
</dbReference>
<dbReference type="Gene3D" id="1.20.1610.10">
    <property type="entry name" value="alpha-1,2-mannosidases domains"/>
    <property type="match status" value="1"/>
</dbReference>
<dbReference type="InterPro" id="IPR001011">
    <property type="entry name" value="Acid_Pase_classA_bac"/>
</dbReference>
<dbReference type="CDD" id="cd04084">
    <property type="entry name" value="CBM6_xylanase-like"/>
    <property type="match status" value="2"/>
</dbReference>
<feature type="chain" id="PRO_5044175350" evidence="6">
    <location>
        <begin position="31"/>
        <end position="2492"/>
    </location>
</feature>
<feature type="region of interest" description="Disordered" evidence="4">
    <location>
        <begin position="230"/>
        <end position="250"/>
    </location>
</feature>
<keyword evidence="5" id="KW-1133">Transmembrane helix</keyword>
<dbReference type="InterPro" id="IPR041371">
    <property type="entry name" value="GH92_N"/>
</dbReference>
<keyword evidence="3" id="KW-0119">Carbohydrate metabolism</keyword>
<dbReference type="Gene3D" id="1.20.1270.90">
    <property type="entry name" value="AF1782-like"/>
    <property type="match status" value="1"/>
</dbReference>
<evidence type="ECO:0000256" key="3">
    <source>
        <dbReference type="ARBA" id="ARBA00023326"/>
    </source>
</evidence>
<dbReference type="CDD" id="cd03397">
    <property type="entry name" value="PAP2_acid_phosphatase"/>
    <property type="match status" value="1"/>
</dbReference>
<evidence type="ECO:0000259" key="7">
    <source>
        <dbReference type="PROSITE" id="PS50853"/>
    </source>
</evidence>
<dbReference type="SMART" id="SM00060">
    <property type="entry name" value="FN3"/>
    <property type="match status" value="1"/>
</dbReference>
<dbReference type="InterPro" id="IPR000326">
    <property type="entry name" value="PAP2/HPO"/>
</dbReference>
<dbReference type="InterPro" id="IPR014718">
    <property type="entry name" value="GH-type_carb-bd"/>
</dbReference>
<dbReference type="CDD" id="cd00063">
    <property type="entry name" value="FN3"/>
    <property type="match status" value="1"/>
</dbReference>
<sequence length="2492" mass="262584">MKHSRTGMLCVAMIATIGTFFAGMPASAMAADDTSSTQTTAQNALSQTADSLKDASSTSIQELVSTASSNHAGSGSESVSQVKDNDESTKWYEGEAAPTSASPVYVIYSLSKASSAYGYTITSGNDSQNRDPKSWTVLGSNDDAAAADASSSSWKQLDSQSGQSFSDRHQVRGFPIAKPQAYKYYQLRITDKSDGTSTNQLQMADWTLVGQQQGMDVSGLQSEDWEYWDTTDSTKSTSDPTHGASDRTSWTTSVSDADASAGWKSGTASFGVKNSNNSDTADLGDGFTANTVIKRYLGADGIVPAYFFKRSFALDSTQLASIGGLIGQITFDDTATVYVNGTRVAGFNDGDVDSNTTPLNFGGGEDPQTALFSIPASVLKAGDNVIAVEVHQCNGTSSDAYFDMPQLYATSDYLSFSYTNSEYTAQYSSSTWPATSDGKDYWVDLLKGYTDLSDSPSVWSGKTVEPGEKLTALNDKKIVQINNTASTAQVDKAINDANNSPVQTMSDAYGTNLGSLYLKAMSSGKLPKTAQVLAMVTSGIDGHDAAKNEYKEARPYQRLIGRIDEKNIGYGFSNDSFPSGHTTAGYVAGTTLATLLPELAPQMLQRTSEYGNNRIVLGFHYPIDVMGGRMGAQAMIGYRWSDPEFQKLFQEAHQEMESVLLGQCRIAGYGDSIASCAGDVATDTQATSTYTDRLTYGFPQVQASGASLIIPTGAEDLLITKYPNLSDAQRKSIIEQTSLDSGYPLDRSNENEASWERINLAAALSAHVTVNADGSVTVEELPSTNVALSSIQVKGVSADVDEASSSDGTTIEVNGAAGITADDVKATTANSKATVKTSVSGGAVTIVVTAADGSSSHTYVVKLKEAVQVGAMSQYVDPFVSTADDDGNDMPGAEAPNGLAKVNPLSTSNRNHTGYNYSSTQISGFTNDNLDGVGGSGGGGDILVVPTSVSYTKRPATASYAHSFSHDKESATPGYYSVDLRSSSGTDSDFKQADGYINAQVTATTRTAMHEYTFPQGQRQSVVFDLKNNFTSRIASSLSVQKLDDGTIAISGKVEGSFNGPNYTLYYYATTDQPVDSVQTWGDGGSLQDIADSSSATEQSGVDTGAVLNFGTSTGKPVDLRITLSPISAAQAKTDQKAEVGSSTFTQVRQNTADSWESLLSRIDVTASSTNDPDGTLKRLFYTHLYSTLAVPVNATSTSGTYRGVDGVVHKANGYTEYDGWSGWDDFRKFSVIAYLYPEIYRDMAQSLINIFADTQAASDTKLPGDLMQSVPTVRFERSAVIIADAISKGYTGFENLSQAYPALQRLVGSYTADELKAGYIADHPTDSLQRGYDDWAMSIIATRLNKADDAKNYAQLAALPLANQYKEDAWTAADGTKVNVLSSKNSSGAFANDDLEQFQAANAYQGTLWQYNWYDAYDMAGLQTAMGGKTAMTDALHHMFGEDGNDDPSSILHSNTNEVDLQTEYLFNYVGQASSTQKWVRQIFTEPSWNRYIATGSTDEYSSSNGEFTPPIKASVYKLSPQGFLPTMDNDAGTMSATFVASAIGLFPVTAGSSQYQIGSPFFDSVKIKQSDGRSFTINAKGASSSNYYIGGATLNGKAYNNTWVDYSELLAGGSLSFDMQSTASDWGSNGAAAYSLSDPTSTGAYESTYRAMVDKTSITTDETGRIKGSFNFTLPNGIAFATSQVVREDPLSSGAMTVVGLPGTVKVTARITGDHSLTVQLDGTVEAATNFHIGLTDAAFSDGALSSSLSGPGLSVQEPLSIDITSKEKLDLQGIVDDLKIEQDVSFTTKSHQAFSDALKQAQKVLADAAATSSDVQSAGEKLQSAASALAIHGSALRTLQAESSDAWSGGDLKNEAYYSDGDLGGVADGAWIQYNDMDFDSLVAAAKTGKTTQITVRYAANYAASDTPSTVEVHAGDKDSPVVATVDLQGTGGYDKYASVETELSADALAKLAAAGTVSFVFHAPSGRTWASNFDYFRFGTQTDDSSATKTLEAESFQDKGGGTNLGVETDTMSNTGKSQTVLKGTSNGDWLRYDDVDFGSSALQRLTVNYVNNSNRCGTNSSIEMYLDAASESDLGTPFATIALPATGSDWYTEGSTTVDLPSSITGTHTVYLKLVTTADSSHPYVANIDSLAFSEKPATLDVTALNQQLDSAQQYVKDKARYTDVDYAAFAKVLAASQATVSNSVATQADVDEATYQMKAAIRQLIPKARLQLEYDIADAADLDSAQYTADTWKVFDDALSNARNVSGISTSSDDALNAADRTLVGAENALILLSDVTIPGIPEGVSAKSKGNEVTVSWKVPEKDGYSAISGYDVRIDGGKTPLQTNASQLSLVIGNLSKGRHTVEVRARNAKGAGDWSASVGFSIVAGSNSGGDDSGSGSHSGTGTGTAGGSSSGSQGGTGAGSNSGSQPGSGSFGSNTGMAGSQAGGLAGKVGEPGSDASRKSASENADLATTGSPLAIIIALAMLLGALGAALRFSGRSRAGRD</sequence>
<dbReference type="SUPFAM" id="SSF49785">
    <property type="entry name" value="Galactose-binding domain-like"/>
    <property type="match status" value="3"/>
</dbReference>
<dbReference type="GO" id="GO:0030288">
    <property type="term" value="C:outer membrane-bounded periplasmic space"/>
    <property type="evidence" value="ECO:0007669"/>
    <property type="project" value="InterPro"/>
</dbReference>
<evidence type="ECO:0000256" key="5">
    <source>
        <dbReference type="SAM" id="Phobius"/>
    </source>
</evidence>
<dbReference type="InterPro" id="IPR050883">
    <property type="entry name" value="PNGase"/>
</dbReference>
<evidence type="ECO:0000313" key="10">
    <source>
        <dbReference type="EMBL" id="XDS48683.1"/>
    </source>
</evidence>
<dbReference type="Pfam" id="PF07971">
    <property type="entry name" value="Glyco_hydro_92"/>
    <property type="match status" value="2"/>
</dbReference>
<name>A0AB39UCA5_9BIFI</name>
<proteinExistence type="predicted"/>
<feature type="domain" description="CBM6" evidence="8">
    <location>
        <begin position="1840"/>
        <end position="1983"/>
    </location>
</feature>
<dbReference type="PANTHER" id="PTHR12143:SF39">
    <property type="entry name" value="SECRETED PROTEIN"/>
    <property type="match status" value="1"/>
</dbReference>
<dbReference type="InterPro" id="IPR005084">
    <property type="entry name" value="CBM6"/>
</dbReference>
<dbReference type="InterPro" id="IPR008928">
    <property type="entry name" value="6-hairpin_glycosidase_sf"/>
</dbReference>
<feature type="domain" description="CBM6" evidence="8">
    <location>
        <begin position="1993"/>
        <end position="2139"/>
    </location>
</feature>
<protein>
    <submittedName>
        <fullName evidence="9">Glycoside hydrolase family 92 protein</fullName>
    </submittedName>
</protein>
<evidence type="ECO:0000313" key="9">
    <source>
        <dbReference type="EMBL" id="XDS46613.1"/>
    </source>
</evidence>
<keyword evidence="9" id="KW-0378">Hydrolase</keyword>
<gene>
    <name evidence="10" type="ORF">QN216_10305</name>
    <name evidence="9" type="ORF">QN217_00160</name>
</gene>
<dbReference type="Gene3D" id="2.70.98.10">
    <property type="match status" value="1"/>
</dbReference>
<organism evidence="9">
    <name type="scientific">Bifidobacterium fermentum</name>
    <dbReference type="NCBI Taxonomy" id="3059035"/>
    <lineage>
        <taxon>Bacteria</taxon>
        <taxon>Bacillati</taxon>
        <taxon>Actinomycetota</taxon>
        <taxon>Actinomycetes</taxon>
        <taxon>Bifidobacteriales</taxon>
        <taxon>Bifidobacteriaceae</taxon>
        <taxon>Bifidobacterium</taxon>
    </lineage>
</organism>
<keyword evidence="2" id="KW-0326">Glycosidase</keyword>
<feature type="compositionally biased region" description="Low complexity" evidence="4">
    <location>
        <begin position="2411"/>
        <end position="2423"/>
    </location>
</feature>
<dbReference type="Pfam" id="PF17678">
    <property type="entry name" value="Glyco_hydro_92N"/>
    <property type="match status" value="1"/>
</dbReference>
<dbReference type="GO" id="GO:0003993">
    <property type="term" value="F:acid phosphatase activity"/>
    <property type="evidence" value="ECO:0007669"/>
    <property type="project" value="InterPro"/>
</dbReference>
<accession>A0AB39UCA5</accession>
<dbReference type="EMBL" id="CP129682">
    <property type="protein sequence ID" value="XDS48683.1"/>
    <property type="molecule type" value="Genomic_DNA"/>
</dbReference>
<dbReference type="InterPro" id="IPR003961">
    <property type="entry name" value="FN3_dom"/>
</dbReference>
<evidence type="ECO:0000256" key="4">
    <source>
        <dbReference type="SAM" id="MobiDB-lite"/>
    </source>
</evidence>
<dbReference type="Pfam" id="PF01569">
    <property type="entry name" value="PAP2"/>
    <property type="match status" value="1"/>
</dbReference>
<dbReference type="SUPFAM" id="SSF48317">
    <property type="entry name" value="Acid phosphatase/Vanadium-dependent haloperoxidase"/>
    <property type="match status" value="1"/>
</dbReference>
<keyword evidence="3" id="KW-0624">Polysaccharide degradation</keyword>
<dbReference type="Gene3D" id="1.20.1270.70">
    <property type="entry name" value="Designed single chain three-helix bundle"/>
    <property type="match status" value="2"/>
</dbReference>
<dbReference type="SUPFAM" id="SSF48208">
    <property type="entry name" value="Six-hairpin glycosidases"/>
    <property type="match status" value="1"/>
</dbReference>
<dbReference type="InterPro" id="IPR006584">
    <property type="entry name" value="Cellulose-bd_IV"/>
</dbReference>
<dbReference type="GO" id="GO:0006516">
    <property type="term" value="P:glycoprotein catabolic process"/>
    <property type="evidence" value="ECO:0007669"/>
    <property type="project" value="TreeGrafter"/>
</dbReference>
<dbReference type="RefSeq" id="WP_369342760.1">
    <property type="nucleotide sequence ID" value="NZ_CP129675.1"/>
</dbReference>
<dbReference type="PROSITE" id="PS50853">
    <property type="entry name" value="FN3"/>
    <property type="match status" value="1"/>
</dbReference>
<feature type="compositionally biased region" description="Gly residues" evidence="4">
    <location>
        <begin position="2377"/>
        <end position="2410"/>
    </location>
</feature>
<dbReference type="EMBL" id="CP129675">
    <property type="protein sequence ID" value="XDS46613.1"/>
    <property type="molecule type" value="Genomic_DNA"/>
</dbReference>
<dbReference type="GO" id="GO:0000224">
    <property type="term" value="F:peptide-N4-(N-acetyl-beta-glucosaminyl)asparagine amidase activity"/>
    <property type="evidence" value="ECO:0007669"/>
    <property type="project" value="TreeGrafter"/>
</dbReference>
<feature type="signal peptide" evidence="6">
    <location>
        <begin position="1"/>
        <end position="30"/>
    </location>
</feature>
<dbReference type="PRINTS" id="PR00483">
    <property type="entry name" value="BACPHPHTASE"/>
</dbReference>
<feature type="compositionally biased region" description="Polar residues" evidence="4">
    <location>
        <begin position="2014"/>
        <end position="2023"/>
    </location>
</feature>
<keyword evidence="1 6" id="KW-0732">Signal</keyword>
<evidence type="ECO:0000256" key="6">
    <source>
        <dbReference type="SAM" id="SignalP"/>
    </source>
</evidence>
<dbReference type="PANTHER" id="PTHR12143">
    <property type="entry name" value="PEPTIDE N-GLYCANASE PNGASE -RELATED"/>
    <property type="match status" value="1"/>
</dbReference>
<feature type="compositionally biased region" description="Low complexity" evidence="4">
    <location>
        <begin position="230"/>
        <end position="241"/>
    </location>
</feature>
<dbReference type="Gene3D" id="2.60.40.10">
    <property type="entry name" value="Immunoglobulins"/>
    <property type="match status" value="1"/>
</dbReference>
<dbReference type="Gene3D" id="2.60.120.260">
    <property type="entry name" value="Galactose-binding domain-like"/>
    <property type="match status" value="3"/>
</dbReference>
<dbReference type="Gene3D" id="1.20.1050.60">
    <property type="entry name" value="alpha-1,2-mannosidase"/>
    <property type="match status" value="1"/>
</dbReference>
<dbReference type="Gene3D" id="1.20.144.10">
    <property type="entry name" value="Phosphatidic acid phosphatase type 2/haloperoxidase"/>
    <property type="match status" value="1"/>
</dbReference>
<dbReference type="InterPro" id="IPR036938">
    <property type="entry name" value="PAP2/HPO_sf"/>
</dbReference>
<reference evidence="9" key="1">
    <citation type="submission" date="2023-07" db="EMBL/GenBank/DDBJ databases">
        <title>Bifidobacterium aquikefiriaerophilum sp. nov. and Bifidobacterium eccum sp. nov., isolated from water kefir.</title>
        <authorList>
            <person name="Breselge S."/>
            <person name="Bellassi P."/>
            <person name="Barcenilla C."/>
            <person name="Alvarez-Ordonez A."/>
            <person name="Morelli L."/>
            <person name="Cotter P.D."/>
        </authorList>
    </citation>
    <scope>NUCLEOTIDE SEQUENCE</scope>
    <source>
        <strain evidence="10">WK013_4_14</strain>
        <strain evidence="9">WK048_4_13</strain>
    </source>
</reference>
<dbReference type="InterPro" id="IPR013783">
    <property type="entry name" value="Ig-like_fold"/>
</dbReference>
<dbReference type="GO" id="GO:0016798">
    <property type="term" value="F:hydrolase activity, acting on glycosyl bonds"/>
    <property type="evidence" value="ECO:0007669"/>
    <property type="project" value="UniProtKB-KW"/>
</dbReference>
<dbReference type="InterPro" id="IPR012939">
    <property type="entry name" value="Glyco_hydro_92"/>
</dbReference>
<feature type="compositionally biased region" description="Polar residues" evidence="4">
    <location>
        <begin position="65"/>
        <end position="82"/>
    </location>
</feature>
<dbReference type="PROSITE" id="PS51175">
    <property type="entry name" value="CBM6"/>
    <property type="match status" value="2"/>
</dbReference>
<feature type="domain" description="Fibronectin type-III" evidence="7">
    <location>
        <begin position="2284"/>
        <end position="2374"/>
    </location>
</feature>
<feature type="region of interest" description="Disordered" evidence="4">
    <location>
        <begin position="2000"/>
        <end position="2023"/>
    </location>
</feature>
<dbReference type="SUPFAM" id="SSF49265">
    <property type="entry name" value="Fibronectin type III"/>
    <property type="match status" value="1"/>
</dbReference>
<dbReference type="SMART" id="SM00014">
    <property type="entry name" value="acidPPc"/>
    <property type="match status" value="1"/>
</dbReference>
<evidence type="ECO:0000259" key="8">
    <source>
        <dbReference type="PROSITE" id="PS51175"/>
    </source>
</evidence>
<evidence type="ECO:0000256" key="1">
    <source>
        <dbReference type="ARBA" id="ARBA00022729"/>
    </source>
</evidence>
<feature type="region of interest" description="Disordered" evidence="4">
    <location>
        <begin position="65"/>
        <end position="87"/>
    </location>
</feature>
<dbReference type="Pfam" id="PF03422">
    <property type="entry name" value="CBM_6"/>
    <property type="match status" value="2"/>
</dbReference>
<dbReference type="GO" id="GO:0005829">
    <property type="term" value="C:cytosol"/>
    <property type="evidence" value="ECO:0007669"/>
    <property type="project" value="TreeGrafter"/>
</dbReference>
<dbReference type="SMART" id="SM00606">
    <property type="entry name" value="CBD_IV"/>
    <property type="match status" value="2"/>
</dbReference>
<dbReference type="InterPro" id="IPR036116">
    <property type="entry name" value="FN3_sf"/>
</dbReference>
<keyword evidence="5" id="KW-0812">Transmembrane</keyword>
<feature type="region of interest" description="Disordered" evidence="4">
    <location>
        <begin position="2377"/>
        <end position="2456"/>
    </location>
</feature>
<feature type="transmembrane region" description="Helical" evidence="5">
    <location>
        <begin position="2464"/>
        <end position="2483"/>
    </location>
</feature>
<dbReference type="GO" id="GO:0030246">
    <property type="term" value="F:carbohydrate binding"/>
    <property type="evidence" value="ECO:0007669"/>
    <property type="project" value="InterPro"/>
</dbReference>
<dbReference type="GO" id="GO:0000272">
    <property type="term" value="P:polysaccharide catabolic process"/>
    <property type="evidence" value="ECO:0007669"/>
    <property type="project" value="UniProtKB-KW"/>
</dbReference>